<reference evidence="2" key="2">
    <citation type="submission" date="2020-09" db="EMBL/GenBank/DDBJ databases">
        <authorList>
            <person name="Sun Q."/>
            <person name="Ohkuma M."/>
        </authorList>
    </citation>
    <scope>NUCLEOTIDE SEQUENCE</scope>
    <source>
        <strain evidence="2">JCM 4386</strain>
    </source>
</reference>
<dbReference type="AlphaFoldDB" id="A0A918FUH4"/>
<sequence>MGPERRLEAIAMTKEHARKDRARRTARRTGTSYTSARSGTLHTHPAPILPPVSGKPFGISVTADMTAAASAIGARLADCDPCLTSAMDRMTGGLPLVPAALAASLPVELGDGFTPTTLAFCQTVPRYGHHEAYQFVIYLEEDELRDFITDLVDIWAYAIPQLIHMQTAGPLHSLVIDLAPPRPPFYVAAYTGFVPVPGGSFPALTLSSPDLTGTIDDLAERCGFPLYTWKTLPGITPWILQQHPDTHRPWGVRWNGTDTLAVTIGSPEYSAEAGAQWIQAARRAGSVLVVGLWHREVSSIRGSAEDHEIFAVRAQVQP</sequence>
<name>A0A918FUH4_9ACTN</name>
<gene>
    <name evidence="2" type="ORF">GCM10010269_22150</name>
</gene>
<protein>
    <submittedName>
        <fullName evidence="2">Uncharacterized protein</fullName>
    </submittedName>
</protein>
<proteinExistence type="predicted"/>
<dbReference type="Proteomes" id="UP000606194">
    <property type="component" value="Unassembled WGS sequence"/>
</dbReference>
<keyword evidence="3" id="KW-1185">Reference proteome</keyword>
<feature type="compositionally biased region" description="Low complexity" evidence="1">
    <location>
        <begin position="28"/>
        <end position="40"/>
    </location>
</feature>
<reference evidence="2" key="1">
    <citation type="journal article" date="2014" name="Int. J. Syst. Evol. Microbiol.">
        <title>Complete genome sequence of Corynebacterium casei LMG S-19264T (=DSM 44701T), isolated from a smear-ripened cheese.</title>
        <authorList>
            <consortium name="US DOE Joint Genome Institute (JGI-PGF)"/>
            <person name="Walter F."/>
            <person name="Albersmeier A."/>
            <person name="Kalinowski J."/>
            <person name="Ruckert C."/>
        </authorList>
    </citation>
    <scope>NUCLEOTIDE SEQUENCE</scope>
    <source>
        <strain evidence="2">JCM 4386</strain>
    </source>
</reference>
<organism evidence="2 3">
    <name type="scientific">Streptomyces humidus</name>
    <dbReference type="NCBI Taxonomy" id="52259"/>
    <lineage>
        <taxon>Bacteria</taxon>
        <taxon>Bacillati</taxon>
        <taxon>Actinomycetota</taxon>
        <taxon>Actinomycetes</taxon>
        <taxon>Kitasatosporales</taxon>
        <taxon>Streptomycetaceae</taxon>
        <taxon>Streptomyces</taxon>
    </lineage>
</organism>
<evidence type="ECO:0000313" key="2">
    <source>
        <dbReference type="EMBL" id="GGR82532.1"/>
    </source>
</evidence>
<accession>A0A918FUH4</accession>
<feature type="region of interest" description="Disordered" evidence="1">
    <location>
        <begin position="15"/>
        <end position="47"/>
    </location>
</feature>
<evidence type="ECO:0000256" key="1">
    <source>
        <dbReference type="SAM" id="MobiDB-lite"/>
    </source>
</evidence>
<comment type="caution">
    <text evidence="2">The sequence shown here is derived from an EMBL/GenBank/DDBJ whole genome shotgun (WGS) entry which is preliminary data.</text>
</comment>
<evidence type="ECO:0000313" key="3">
    <source>
        <dbReference type="Proteomes" id="UP000606194"/>
    </source>
</evidence>
<dbReference type="EMBL" id="BMTL01000007">
    <property type="protein sequence ID" value="GGR82532.1"/>
    <property type="molecule type" value="Genomic_DNA"/>
</dbReference>